<accession>A0A5R9G6M3</accession>
<comment type="caution">
    <text evidence="3">The sequence shown here is derived from an EMBL/GenBank/DDBJ whole genome shotgun (WGS) entry which is preliminary data.</text>
</comment>
<evidence type="ECO:0000256" key="2">
    <source>
        <dbReference type="SAM" id="MobiDB-lite"/>
    </source>
</evidence>
<name>A0A5R9G6M3_9BACL</name>
<dbReference type="OrthoDB" id="2989802at2"/>
<proteinExistence type="predicted"/>
<dbReference type="Proteomes" id="UP000309676">
    <property type="component" value="Unassembled WGS sequence"/>
</dbReference>
<evidence type="ECO:0000256" key="1">
    <source>
        <dbReference type="SAM" id="Coils"/>
    </source>
</evidence>
<feature type="region of interest" description="Disordered" evidence="2">
    <location>
        <begin position="122"/>
        <end position="157"/>
    </location>
</feature>
<dbReference type="EMBL" id="VCIW01000006">
    <property type="protein sequence ID" value="TLS52042.1"/>
    <property type="molecule type" value="Genomic_DNA"/>
</dbReference>
<keyword evidence="1" id="KW-0175">Coiled coil</keyword>
<organism evidence="3 4">
    <name type="scientific">Paenibacillus antri</name>
    <dbReference type="NCBI Taxonomy" id="2582848"/>
    <lineage>
        <taxon>Bacteria</taxon>
        <taxon>Bacillati</taxon>
        <taxon>Bacillota</taxon>
        <taxon>Bacilli</taxon>
        <taxon>Bacillales</taxon>
        <taxon>Paenibacillaceae</taxon>
        <taxon>Paenibacillus</taxon>
    </lineage>
</organism>
<dbReference type="RefSeq" id="WP_138194286.1">
    <property type="nucleotide sequence ID" value="NZ_VCIW01000006.1"/>
</dbReference>
<evidence type="ECO:0000313" key="3">
    <source>
        <dbReference type="EMBL" id="TLS52042.1"/>
    </source>
</evidence>
<gene>
    <name evidence="3" type="ORF">FE782_11770</name>
</gene>
<evidence type="ECO:0000313" key="4">
    <source>
        <dbReference type="Proteomes" id="UP000309676"/>
    </source>
</evidence>
<keyword evidence="4" id="KW-1185">Reference proteome</keyword>
<sequence>MIKVTKRSLWGYDPDSVERATARLNADHEAACSALRSELDRLRLEHAEWEKAVARLRRELEAPDRSVEMAKQLLEEHYAATEEVLEAKRMYDDSMARMKSDEAVVAEKQESALSRIKSELGGWLEEKAQSGGGGERHERMEAGDEAQAVRPTPREDS</sequence>
<reference evidence="3 4" key="1">
    <citation type="submission" date="2019-05" db="EMBL/GenBank/DDBJ databases">
        <authorList>
            <person name="Narsing Rao M.P."/>
            <person name="Li W.J."/>
        </authorList>
    </citation>
    <scope>NUCLEOTIDE SEQUENCE [LARGE SCALE GENOMIC DNA]</scope>
    <source>
        <strain evidence="3 4">SYSU_K30003</strain>
    </source>
</reference>
<feature type="coiled-coil region" evidence="1">
    <location>
        <begin position="25"/>
        <end position="59"/>
    </location>
</feature>
<dbReference type="AlphaFoldDB" id="A0A5R9G6M3"/>
<protein>
    <submittedName>
        <fullName evidence="3">Uncharacterized protein</fullName>
    </submittedName>
</protein>
<feature type="compositionally biased region" description="Basic and acidic residues" evidence="2">
    <location>
        <begin position="124"/>
        <end position="142"/>
    </location>
</feature>